<reference evidence="2" key="1">
    <citation type="journal article" date="2010" name="Appl. Environ. Microbiol.">
        <title>Cloning and characterization of a gene cluster for hatomarubigin biosynthesis in Streptomyces sp. strain 2238-SVT4.</title>
        <authorList>
            <person name="Kawasaki T."/>
            <person name="Hirashima R."/>
            <person name="Maruta T."/>
            <person name="Sato H."/>
            <person name="Maeda A."/>
            <person name="Yamada Y."/>
            <person name="Takeda M."/>
            <person name="Hayakawa Y."/>
        </authorList>
    </citation>
    <scope>NUCLEOTIDE SEQUENCE</scope>
    <source>
        <strain evidence="2">2238-SVT4</strain>
    </source>
</reference>
<gene>
    <name evidence="2" type="primary">hrbN</name>
</gene>
<dbReference type="EMBL" id="AB524586">
    <property type="protein sequence ID" value="BAJ07853.1"/>
    <property type="molecule type" value="Genomic_DNA"/>
</dbReference>
<organism evidence="2">
    <name type="scientific">Streptomyces sp. 2238-SVT4</name>
    <dbReference type="NCBI Taxonomy" id="681626"/>
    <lineage>
        <taxon>Bacteria</taxon>
        <taxon>Bacillati</taxon>
        <taxon>Actinomycetota</taxon>
        <taxon>Actinomycetes</taxon>
        <taxon>Kitasatosporales</taxon>
        <taxon>Streptomycetaceae</taxon>
        <taxon>Streptomyces</taxon>
    </lineage>
</organism>
<dbReference type="AlphaFoldDB" id="D5MRI7"/>
<sequence>MTATSGEPRPAVGARVRRIRVSAGDLALSGLLGEPLDAPPRAVVVALHGAGMSAEYFHGRAHQDVSLATLGTLLGFSVLALDRPGYGASAADAPHGRTLDEQAAAVHAAMAWFADRHAVGAGFFLLGHSYGGKVALTAAAQPAGEDLLGVDVSGCGQEYAVPDGLLDDRRSEDWTKNWGALRCYPPSTFTLSKSVVSPVPKQERAEARRWPGRFAQVAAAVRTPVRFTFAEHESWWRHDETAVGDLRARFTSSPRVLVERQPDSGHNISLGWSARSYHLKALGFLEECLASDARRRERALHH</sequence>
<dbReference type="Pfam" id="PF12697">
    <property type="entry name" value="Abhydrolase_6"/>
    <property type="match status" value="1"/>
</dbReference>
<feature type="domain" description="AB hydrolase-1" evidence="1">
    <location>
        <begin position="44"/>
        <end position="266"/>
    </location>
</feature>
<keyword evidence="2" id="KW-0378">Hydrolase</keyword>
<evidence type="ECO:0000259" key="1">
    <source>
        <dbReference type="Pfam" id="PF12697"/>
    </source>
</evidence>
<dbReference type="PRINTS" id="PR00111">
    <property type="entry name" value="ABHYDROLASE"/>
</dbReference>
<proteinExistence type="predicted"/>
<dbReference type="InterPro" id="IPR029058">
    <property type="entry name" value="AB_hydrolase_fold"/>
</dbReference>
<evidence type="ECO:0000313" key="2">
    <source>
        <dbReference type="EMBL" id="BAJ07853.1"/>
    </source>
</evidence>
<dbReference type="Gene3D" id="3.40.50.1820">
    <property type="entry name" value="alpha/beta hydrolase"/>
    <property type="match status" value="1"/>
</dbReference>
<dbReference type="InterPro" id="IPR000073">
    <property type="entry name" value="AB_hydrolase_1"/>
</dbReference>
<name>D5MRI7_9ACTN</name>
<dbReference type="GO" id="GO:0016787">
    <property type="term" value="F:hydrolase activity"/>
    <property type="evidence" value="ECO:0007669"/>
    <property type="project" value="UniProtKB-KW"/>
</dbReference>
<protein>
    <submittedName>
        <fullName evidence="2">Putative hydrolase</fullName>
    </submittedName>
</protein>
<dbReference type="SUPFAM" id="SSF53474">
    <property type="entry name" value="alpha/beta-Hydrolases"/>
    <property type="match status" value="1"/>
</dbReference>
<accession>D5MRI7</accession>